<dbReference type="CDD" id="cd00054">
    <property type="entry name" value="EGF_CA"/>
    <property type="match status" value="1"/>
</dbReference>
<dbReference type="AlphaFoldDB" id="A4PBR1"/>
<dbReference type="InterPro" id="IPR000742">
    <property type="entry name" value="EGF"/>
</dbReference>
<reference evidence="7" key="1">
    <citation type="journal article" date="2007" name="Mol. Reprod. Dev.">
        <title>Proteins interacting with the ascidian vitelline-coat sperm receptor HrVC70 as revealed by yeast two-hybrid screening.</title>
        <authorList>
            <person name="Harada Y."/>
            <person name="Sawada H."/>
        </authorList>
    </citation>
    <scope>NUCLEOTIDE SEQUENCE</scope>
</reference>
<keyword evidence="1" id="KW-1015">Disulfide bond</keyword>
<keyword evidence="3" id="KW-0472">Membrane</keyword>
<proteinExistence type="evidence at transcript level"/>
<keyword evidence="3" id="KW-0812">Transmembrane</keyword>
<name>A4PBR1_HALRO</name>
<dbReference type="PROSITE" id="PS00010">
    <property type="entry name" value="ASX_HYDROXYL"/>
    <property type="match status" value="1"/>
</dbReference>
<organism evidence="7">
    <name type="scientific">Halocynthia roretzi</name>
    <name type="common">Sea squirt</name>
    <name type="synonym">Cynthia roretzi</name>
    <dbReference type="NCBI Taxonomy" id="7729"/>
    <lineage>
        <taxon>Eukaryota</taxon>
        <taxon>Metazoa</taxon>
        <taxon>Chordata</taxon>
        <taxon>Tunicata</taxon>
        <taxon>Ascidiacea</taxon>
        <taxon>Stolidobranchia</taxon>
        <taxon>Pyuridae</taxon>
        <taxon>Halocynthia</taxon>
    </lineage>
</organism>
<sequence>MGCSNFLSFSILLMFCNLAAVGGTQWRPISYCLNHQNPCKNGGTCVDFGNSFQCQCVLGGCTGLTCNYCPPPPNPTLPPRPEVCTPNPCRGDCYCTPSCKHSLGYYCKSEAGYLGKNCTIPPPMLVCEADRIVITVSELFVQEYDQGLQNSYIVVGPDNAAYGQSCQVKSASRGRYEVTIPLPFTKCGTVSSVSRDPATAGSRMAYTNQMWFNRNLQSSSFDMRLPIIKFQCIYRWEYKITTSLVPIVPKPILIEDEVYRRPSISLCKVRACPASCPSKFLVSDSAIYTVGEMIHVTMTLDAGSMVTGIDYLYLSCSSTPSTTDAVEIVRGGCGTRSGLPCEITQSASSHIVCVSFQTPRSLSCQKFYIHGRLNDCNRGEVQTCQSDSSVRTCPTSRKRRSVEMSEEISMGPIYILAGSQGIAHLKINGIDDNKAEVFDIIEPFMVAQKTEPGTAGTFSDFEHPLLISMGLIASLLLFSTISVAVYHNRSRSRSLINELK</sequence>
<dbReference type="InterPro" id="IPR001507">
    <property type="entry name" value="ZP_dom"/>
</dbReference>
<dbReference type="PROSITE" id="PS51034">
    <property type="entry name" value="ZP_2"/>
    <property type="match status" value="1"/>
</dbReference>
<evidence type="ECO:0000259" key="5">
    <source>
        <dbReference type="PROSITE" id="PS50026"/>
    </source>
</evidence>
<feature type="signal peptide" evidence="4">
    <location>
        <begin position="1"/>
        <end position="23"/>
    </location>
</feature>
<protein>
    <submittedName>
        <fullName evidence="7">VC70-like protein-2</fullName>
    </submittedName>
</protein>
<dbReference type="Pfam" id="PF23344">
    <property type="entry name" value="ZP-N"/>
    <property type="match status" value="1"/>
</dbReference>
<comment type="caution">
    <text evidence="2">Lacks conserved residue(s) required for the propagation of feature annotation.</text>
</comment>
<keyword evidence="3" id="KW-1133">Transmembrane helix</keyword>
<evidence type="ECO:0000256" key="4">
    <source>
        <dbReference type="SAM" id="SignalP"/>
    </source>
</evidence>
<feature type="domain" description="ZP" evidence="6">
    <location>
        <begin position="126"/>
        <end position="391"/>
    </location>
</feature>
<dbReference type="InterPro" id="IPR000152">
    <property type="entry name" value="EGF-type_Asp/Asn_hydroxyl_site"/>
</dbReference>
<evidence type="ECO:0000256" key="2">
    <source>
        <dbReference type="PROSITE-ProRule" id="PRU00076"/>
    </source>
</evidence>
<keyword evidence="4" id="KW-0732">Signal</keyword>
<keyword evidence="2" id="KW-0245">EGF-like domain</keyword>
<dbReference type="Gene3D" id="2.60.40.3210">
    <property type="entry name" value="Zona pellucida, ZP-N domain"/>
    <property type="match status" value="1"/>
</dbReference>
<evidence type="ECO:0000256" key="3">
    <source>
        <dbReference type="SAM" id="Phobius"/>
    </source>
</evidence>
<feature type="domain" description="EGF-like" evidence="5">
    <location>
        <begin position="28"/>
        <end position="67"/>
    </location>
</feature>
<evidence type="ECO:0000259" key="6">
    <source>
        <dbReference type="PROSITE" id="PS51034"/>
    </source>
</evidence>
<feature type="chain" id="PRO_5002671463" evidence="4">
    <location>
        <begin position="24"/>
        <end position="500"/>
    </location>
</feature>
<gene>
    <name evidence="7" type="primary">HrVLP-2</name>
</gene>
<dbReference type="Gene3D" id="2.10.25.10">
    <property type="entry name" value="Laminin"/>
    <property type="match status" value="1"/>
</dbReference>
<dbReference type="SMART" id="SM00241">
    <property type="entry name" value="ZP"/>
    <property type="match status" value="1"/>
</dbReference>
<dbReference type="InterPro" id="IPR055356">
    <property type="entry name" value="ZP-N"/>
</dbReference>
<accession>A4PBR1</accession>
<dbReference type="PROSITE" id="PS50026">
    <property type="entry name" value="EGF_3"/>
    <property type="match status" value="1"/>
</dbReference>
<evidence type="ECO:0000313" key="7">
    <source>
        <dbReference type="EMBL" id="BAF56475.1"/>
    </source>
</evidence>
<feature type="transmembrane region" description="Helical" evidence="3">
    <location>
        <begin position="465"/>
        <end position="486"/>
    </location>
</feature>
<evidence type="ECO:0000256" key="1">
    <source>
        <dbReference type="ARBA" id="ARBA00023157"/>
    </source>
</evidence>
<dbReference type="EMBL" id="AB257093">
    <property type="protein sequence ID" value="BAF56475.1"/>
    <property type="molecule type" value="mRNA"/>
</dbReference>